<evidence type="ECO:0000313" key="4">
    <source>
        <dbReference type="Proteomes" id="UP000033033"/>
    </source>
</evidence>
<dbReference type="KEGG" id="mby:MSBRM_0908"/>
<dbReference type="InterPro" id="IPR002831">
    <property type="entry name" value="Tscrpt_reg_TrmB_N"/>
</dbReference>
<dbReference type="InterPro" id="IPR051797">
    <property type="entry name" value="TrmB-like"/>
</dbReference>
<dbReference type="STRING" id="1434108.MSBRM_0908"/>
<sequence length="290" mass="32701">MEVIFQKTFKISGIEFCMQKKRLLQDIGLSAYEAATYLSLLKLGISGANHIGRDADVPYGKIYTVLESLAGKGFVEVQTSRPKKFRAVDPEIALDLFFEKRKSEFEKEIKVLKGFVQEAKQVLKTMPVQKRKDEVFWTTAITESEIRKFAVSIYGEVKKSIDIIPPAFGMPIISSLLPEISKAIDRGVKIKLLGSHRFTALSSMLSLLGEDSFGKFKKGIEIRLVQNFNSCFGIVDDSIVVLFQLHPLDNDRVLSVVKIWDAGLAKNLGKEFELLWNEGEEFDLEKAAER</sequence>
<evidence type="ECO:0000259" key="2">
    <source>
        <dbReference type="Pfam" id="PF24217"/>
    </source>
</evidence>
<dbReference type="AlphaFoldDB" id="A0A0E3LN00"/>
<dbReference type="InterPro" id="IPR036388">
    <property type="entry name" value="WH-like_DNA-bd_sf"/>
</dbReference>
<dbReference type="EMBL" id="CP009528">
    <property type="protein sequence ID" value="AKB53906.1"/>
    <property type="molecule type" value="Genomic_DNA"/>
</dbReference>
<dbReference type="Pfam" id="PF24217">
    <property type="entry name" value="DUF7436"/>
    <property type="match status" value="1"/>
</dbReference>
<feature type="domain" description="Transcription regulator TrmB N-terminal" evidence="1">
    <location>
        <begin position="24"/>
        <end position="91"/>
    </location>
</feature>
<name>A0A0E3LN00_METBA</name>
<feature type="domain" description="DUF7436" evidence="2">
    <location>
        <begin position="133"/>
        <end position="281"/>
    </location>
</feature>
<dbReference type="Proteomes" id="UP000033033">
    <property type="component" value="Chromosome"/>
</dbReference>
<protein>
    <submittedName>
        <fullName evidence="3">Transcriptional regulator, TrmB family</fullName>
    </submittedName>
</protein>
<dbReference type="PANTHER" id="PTHR34293:SF1">
    <property type="entry name" value="HTH-TYPE TRANSCRIPTIONAL REGULATOR TRMBL2"/>
    <property type="match status" value="1"/>
</dbReference>
<dbReference type="Pfam" id="PF01978">
    <property type="entry name" value="TrmB"/>
    <property type="match status" value="1"/>
</dbReference>
<dbReference type="PANTHER" id="PTHR34293">
    <property type="entry name" value="HTH-TYPE TRANSCRIPTIONAL REGULATOR TRMBL2"/>
    <property type="match status" value="1"/>
</dbReference>
<gene>
    <name evidence="3" type="ORF">MSBRM_0908</name>
</gene>
<proteinExistence type="predicted"/>
<keyword evidence="4" id="KW-1185">Reference proteome</keyword>
<evidence type="ECO:0000259" key="1">
    <source>
        <dbReference type="Pfam" id="PF01978"/>
    </source>
</evidence>
<accession>A0A0E3LN00</accession>
<dbReference type="PATRIC" id="fig|1434108.4.peg.1095"/>
<dbReference type="InterPro" id="IPR055859">
    <property type="entry name" value="DUF7436"/>
</dbReference>
<dbReference type="Gene3D" id="1.10.10.10">
    <property type="entry name" value="Winged helix-like DNA-binding domain superfamily/Winged helix DNA-binding domain"/>
    <property type="match status" value="1"/>
</dbReference>
<dbReference type="Gene3D" id="3.30.870.10">
    <property type="entry name" value="Endonuclease Chain A"/>
    <property type="match status" value="1"/>
</dbReference>
<reference evidence="3 4" key="1">
    <citation type="submission" date="2014-07" db="EMBL/GenBank/DDBJ databases">
        <title>Methanogenic archaea and the global carbon cycle.</title>
        <authorList>
            <person name="Henriksen J.R."/>
            <person name="Luke J."/>
            <person name="Reinhart S."/>
            <person name="Benedict M.N."/>
            <person name="Youngblut N.D."/>
            <person name="Metcalf M.E."/>
            <person name="Whitaker R.J."/>
            <person name="Metcalf W.W."/>
        </authorList>
    </citation>
    <scope>NUCLEOTIDE SEQUENCE [LARGE SCALE GENOMIC DNA]</scope>
    <source>
        <strain evidence="3 4">MS</strain>
    </source>
</reference>
<organism evidence="3 4">
    <name type="scientific">Methanosarcina barkeri MS</name>
    <dbReference type="NCBI Taxonomy" id="1434108"/>
    <lineage>
        <taxon>Archaea</taxon>
        <taxon>Methanobacteriati</taxon>
        <taxon>Methanobacteriota</taxon>
        <taxon>Stenosarchaea group</taxon>
        <taxon>Methanomicrobia</taxon>
        <taxon>Methanosarcinales</taxon>
        <taxon>Methanosarcinaceae</taxon>
        <taxon>Methanosarcina</taxon>
    </lineage>
</organism>
<evidence type="ECO:0000313" key="3">
    <source>
        <dbReference type="EMBL" id="AKB53906.1"/>
    </source>
</evidence>
<dbReference type="HOGENOM" id="CLU_072493_0_0_2"/>